<dbReference type="AlphaFoldDB" id="B0SZ96"/>
<feature type="region of interest" description="Disordered" evidence="1">
    <location>
        <begin position="371"/>
        <end position="412"/>
    </location>
</feature>
<evidence type="ECO:0000259" key="2">
    <source>
        <dbReference type="Pfam" id="PF07486"/>
    </source>
</evidence>
<evidence type="ECO:0000256" key="1">
    <source>
        <dbReference type="SAM" id="MobiDB-lite"/>
    </source>
</evidence>
<dbReference type="EMBL" id="CP000927">
    <property type="protein sequence ID" value="ABZ73425.1"/>
    <property type="molecule type" value="Genomic_DNA"/>
</dbReference>
<dbReference type="KEGG" id="cak:Caul_4305"/>
<protein>
    <submittedName>
        <fullName evidence="3">Cell wall hydrolase SleB</fullName>
    </submittedName>
</protein>
<dbReference type="Gene3D" id="1.10.10.2520">
    <property type="entry name" value="Cell wall hydrolase SleB, domain 1"/>
    <property type="match status" value="1"/>
</dbReference>
<organism evidence="3">
    <name type="scientific">Caulobacter sp. (strain K31)</name>
    <dbReference type="NCBI Taxonomy" id="366602"/>
    <lineage>
        <taxon>Bacteria</taxon>
        <taxon>Pseudomonadati</taxon>
        <taxon>Pseudomonadota</taxon>
        <taxon>Alphaproteobacteria</taxon>
        <taxon>Caulobacterales</taxon>
        <taxon>Caulobacteraceae</taxon>
        <taxon>Caulobacter</taxon>
    </lineage>
</organism>
<dbReference type="InterPro" id="IPR042047">
    <property type="entry name" value="SleB_dom1"/>
</dbReference>
<accession>B0SZ96</accession>
<gene>
    <name evidence="3" type="ordered locus">Caul_4305</name>
</gene>
<sequence>MSGLGQARVAKVGAALFAVVGLSTCVTYSVPPGTGRPAGVATITRTLSDAGLAHYTADMDLAMLALARRHDPRPHRDDWGRVRGWEQLNLHLIPRLGDRDPDFEEARVINRFKREAPLALEPSRPFVLTGAVSEREKALRCMTQAVYFEAGFEPLDGQRAVAQAVINRVRHAGYPKSICGVVYEGAARRTGCQFSFTCDGSLQRAISPVVWRNAEIIAKRALSGFVMKEVGAATHYHADYVYPYWAPTLVKLRTVGTHVFYRWTGPSGAQRAFNGRYSGRETVSADILMGADPRTLEAAPADVLAQAEAETKAQAQALGLAPTPTGEAAQIVGADGVVEVLAPIAGDPTAAMRGGRRAPTREEIARINKVLETPEVAAPAAAPPVATPPPPPPAPPKPKPKSRAVEPLPWSF</sequence>
<dbReference type="HOGENOM" id="CLU_757937_0_0_5"/>
<dbReference type="OrthoDB" id="9785345at2"/>
<feature type="domain" description="Cell wall hydrolase SleB" evidence="2">
    <location>
        <begin position="153"/>
        <end position="261"/>
    </location>
</feature>
<dbReference type="STRING" id="366602.Caul_4305"/>
<feature type="compositionally biased region" description="Pro residues" evidence="1">
    <location>
        <begin position="381"/>
        <end position="397"/>
    </location>
</feature>
<dbReference type="eggNOG" id="COG3773">
    <property type="taxonomic scope" value="Bacteria"/>
</dbReference>
<dbReference type="InterPro" id="IPR011105">
    <property type="entry name" value="Cell_wall_hydrolase_SleB"/>
</dbReference>
<reference evidence="3" key="1">
    <citation type="submission" date="2008-01" db="EMBL/GenBank/DDBJ databases">
        <title>Complete sequence of chromosome of Caulobacter sp. K31.</title>
        <authorList>
            <consortium name="US DOE Joint Genome Institute"/>
            <person name="Copeland A."/>
            <person name="Lucas S."/>
            <person name="Lapidus A."/>
            <person name="Barry K."/>
            <person name="Glavina del Rio T."/>
            <person name="Dalin E."/>
            <person name="Tice H."/>
            <person name="Pitluck S."/>
            <person name="Bruce D."/>
            <person name="Goodwin L."/>
            <person name="Thompson L.S."/>
            <person name="Brettin T."/>
            <person name="Detter J.C."/>
            <person name="Han C."/>
            <person name="Schmutz J."/>
            <person name="Larimer F."/>
            <person name="Land M."/>
            <person name="Hauser L."/>
            <person name="Kyrpides N."/>
            <person name="Kim E."/>
            <person name="Stephens C."/>
            <person name="Richardson P."/>
        </authorList>
    </citation>
    <scope>NUCLEOTIDE SEQUENCE [LARGE SCALE GENOMIC DNA]</scope>
    <source>
        <strain evidence="3">K31</strain>
    </source>
</reference>
<keyword evidence="3" id="KW-0378">Hydrolase</keyword>
<name>B0SZ96_CAUSK</name>
<proteinExistence type="predicted"/>
<dbReference type="GO" id="GO:0016787">
    <property type="term" value="F:hydrolase activity"/>
    <property type="evidence" value="ECO:0007669"/>
    <property type="project" value="UniProtKB-KW"/>
</dbReference>
<dbReference type="Pfam" id="PF07486">
    <property type="entry name" value="Hydrolase_2"/>
    <property type="match status" value="1"/>
</dbReference>
<evidence type="ECO:0000313" key="3">
    <source>
        <dbReference type="EMBL" id="ABZ73425.1"/>
    </source>
</evidence>